<dbReference type="AlphaFoldDB" id="A0AAW1YSU3"/>
<protein>
    <submittedName>
        <fullName evidence="2">Uncharacterized protein</fullName>
    </submittedName>
</protein>
<feature type="compositionally biased region" description="Low complexity" evidence="1">
    <location>
        <begin position="18"/>
        <end position="31"/>
    </location>
</feature>
<dbReference type="EMBL" id="JBEDUW010000001">
    <property type="protein sequence ID" value="KAK9951752.1"/>
    <property type="molecule type" value="Genomic_DNA"/>
</dbReference>
<evidence type="ECO:0000256" key="1">
    <source>
        <dbReference type="SAM" id="MobiDB-lite"/>
    </source>
</evidence>
<keyword evidence="3" id="KW-1185">Reference proteome</keyword>
<sequence>MPGESSRGRSVPSPYPQAGTRQPALAAGAARAVHRQPTGSGLGPPCPALRANPFPEVTDPFCRLPLPTLFH</sequence>
<accession>A0AAW1YSU3</accession>
<reference evidence="2 3" key="1">
    <citation type="journal article" date="2023" name="G3 (Bethesda)">
        <title>A chromosome-length genome assembly and annotation of blackberry (Rubus argutus, cv. 'Hillquist').</title>
        <authorList>
            <person name="Bruna T."/>
            <person name="Aryal R."/>
            <person name="Dudchenko O."/>
            <person name="Sargent D.J."/>
            <person name="Mead D."/>
            <person name="Buti M."/>
            <person name="Cavallini A."/>
            <person name="Hytonen T."/>
            <person name="Andres J."/>
            <person name="Pham M."/>
            <person name="Weisz D."/>
            <person name="Mascagni F."/>
            <person name="Usai G."/>
            <person name="Natali L."/>
            <person name="Bassil N."/>
            <person name="Fernandez G.E."/>
            <person name="Lomsadze A."/>
            <person name="Armour M."/>
            <person name="Olukolu B."/>
            <person name="Poorten T."/>
            <person name="Britton C."/>
            <person name="Davik J."/>
            <person name="Ashrafi H."/>
            <person name="Aiden E.L."/>
            <person name="Borodovsky M."/>
            <person name="Worthington M."/>
        </authorList>
    </citation>
    <scope>NUCLEOTIDE SEQUENCE [LARGE SCALE GENOMIC DNA]</scope>
    <source>
        <strain evidence="2">PI 553951</strain>
    </source>
</reference>
<dbReference type="Proteomes" id="UP001457282">
    <property type="component" value="Unassembled WGS sequence"/>
</dbReference>
<dbReference type="PANTHER" id="PTHR34141:SF1">
    <property type="match status" value="1"/>
</dbReference>
<comment type="caution">
    <text evidence="2">The sequence shown here is derived from an EMBL/GenBank/DDBJ whole genome shotgun (WGS) entry which is preliminary data.</text>
</comment>
<feature type="region of interest" description="Disordered" evidence="1">
    <location>
        <begin position="1"/>
        <end position="54"/>
    </location>
</feature>
<organism evidence="2 3">
    <name type="scientific">Rubus argutus</name>
    <name type="common">Southern blackberry</name>
    <dbReference type="NCBI Taxonomy" id="59490"/>
    <lineage>
        <taxon>Eukaryota</taxon>
        <taxon>Viridiplantae</taxon>
        <taxon>Streptophyta</taxon>
        <taxon>Embryophyta</taxon>
        <taxon>Tracheophyta</taxon>
        <taxon>Spermatophyta</taxon>
        <taxon>Magnoliopsida</taxon>
        <taxon>eudicotyledons</taxon>
        <taxon>Gunneridae</taxon>
        <taxon>Pentapetalae</taxon>
        <taxon>rosids</taxon>
        <taxon>fabids</taxon>
        <taxon>Rosales</taxon>
        <taxon>Rosaceae</taxon>
        <taxon>Rosoideae</taxon>
        <taxon>Rosoideae incertae sedis</taxon>
        <taxon>Rubus</taxon>
    </lineage>
</organism>
<evidence type="ECO:0000313" key="2">
    <source>
        <dbReference type="EMBL" id="KAK9951752.1"/>
    </source>
</evidence>
<name>A0AAW1YSU3_RUBAR</name>
<proteinExistence type="predicted"/>
<evidence type="ECO:0000313" key="3">
    <source>
        <dbReference type="Proteomes" id="UP001457282"/>
    </source>
</evidence>
<dbReference type="PANTHER" id="PTHR34141">
    <property type="match status" value="1"/>
</dbReference>
<gene>
    <name evidence="2" type="ORF">M0R45_007188</name>
</gene>